<dbReference type="Proteomes" id="UP000011560">
    <property type="component" value="Unassembled WGS sequence"/>
</dbReference>
<proteinExistence type="predicted"/>
<accession>M0B899</accession>
<organism evidence="2 3">
    <name type="scientific">Halovivax asiaticus JCM 14624</name>
    <dbReference type="NCBI Taxonomy" id="1227490"/>
    <lineage>
        <taxon>Archaea</taxon>
        <taxon>Methanobacteriati</taxon>
        <taxon>Methanobacteriota</taxon>
        <taxon>Stenosarchaea group</taxon>
        <taxon>Halobacteria</taxon>
        <taxon>Halobacteriales</taxon>
        <taxon>Natrialbaceae</taxon>
        <taxon>Halovivax</taxon>
    </lineage>
</organism>
<evidence type="ECO:0000313" key="3">
    <source>
        <dbReference type="Proteomes" id="UP000011560"/>
    </source>
</evidence>
<keyword evidence="3" id="KW-1185">Reference proteome</keyword>
<evidence type="ECO:0000313" key="2">
    <source>
        <dbReference type="EMBL" id="ELZ07146.1"/>
    </source>
</evidence>
<dbReference type="AlphaFoldDB" id="M0B899"/>
<feature type="region of interest" description="Disordered" evidence="1">
    <location>
        <begin position="1"/>
        <end position="22"/>
    </location>
</feature>
<dbReference type="EMBL" id="AOIQ01000023">
    <property type="protein sequence ID" value="ELZ07146.1"/>
    <property type="molecule type" value="Genomic_DNA"/>
</dbReference>
<gene>
    <name evidence="2" type="ORF">C479_15222</name>
</gene>
<sequence>MLAGCGGFVGSDQQSPSTDPADLALLPGLSGAEVTNSSLLAAQHDELSGKAYRMEWKQTATDGSGSVLSYENGTSIVAAGGNPARERIVRRGPTATASNVNRTDYWSDDELSVVRESGAGSVRYAEVTDEGVSPDPPFPLERAYDAVDTVIVRPRTSEPYVLEGHTDHLGRYENVSFRLTLSADGYLTAATLEGETLYSAIYRADEVSVELTYTLRQLSVFESGPTEPTWIETARTEIGNQSAG</sequence>
<name>M0B899_9EURY</name>
<evidence type="ECO:0000256" key="1">
    <source>
        <dbReference type="SAM" id="MobiDB-lite"/>
    </source>
</evidence>
<evidence type="ECO:0008006" key="4">
    <source>
        <dbReference type="Google" id="ProtNLM"/>
    </source>
</evidence>
<reference evidence="2 3" key="1">
    <citation type="journal article" date="2014" name="PLoS Genet.">
        <title>Phylogenetically driven sequencing of extremely halophilic archaea reveals strategies for static and dynamic osmo-response.</title>
        <authorList>
            <person name="Becker E.A."/>
            <person name="Seitzer P.M."/>
            <person name="Tritt A."/>
            <person name="Larsen D."/>
            <person name="Krusor M."/>
            <person name="Yao A.I."/>
            <person name="Wu D."/>
            <person name="Madern D."/>
            <person name="Eisen J.A."/>
            <person name="Darling A.E."/>
            <person name="Facciotti M.T."/>
        </authorList>
    </citation>
    <scope>NUCLEOTIDE SEQUENCE [LARGE SCALE GENOMIC DNA]</scope>
    <source>
        <strain evidence="2 3">JCM 14624</strain>
    </source>
</reference>
<protein>
    <recommendedName>
        <fullName evidence="4">Lipoprotein</fullName>
    </recommendedName>
</protein>
<comment type="caution">
    <text evidence="2">The sequence shown here is derived from an EMBL/GenBank/DDBJ whole genome shotgun (WGS) entry which is preliminary data.</text>
</comment>